<proteinExistence type="predicted"/>
<keyword evidence="3" id="KW-1185">Reference proteome</keyword>
<feature type="compositionally biased region" description="Low complexity" evidence="1">
    <location>
        <begin position="502"/>
        <end position="512"/>
    </location>
</feature>
<evidence type="ECO:0000256" key="1">
    <source>
        <dbReference type="SAM" id="MobiDB-lite"/>
    </source>
</evidence>
<evidence type="ECO:0000313" key="3">
    <source>
        <dbReference type="Proteomes" id="UP001165080"/>
    </source>
</evidence>
<feature type="compositionally biased region" description="Basic and acidic residues" evidence="1">
    <location>
        <begin position="424"/>
        <end position="437"/>
    </location>
</feature>
<reference evidence="2 3" key="1">
    <citation type="journal article" date="2023" name="Commun. Biol.">
        <title>Reorganization of the ancestral sex-determining regions during the evolution of trioecy in Pleodorina starrii.</title>
        <authorList>
            <person name="Takahashi K."/>
            <person name="Suzuki S."/>
            <person name="Kawai-Toyooka H."/>
            <person name="Yamamoto K."/>
            <person name="Hamaji T."/>
            <person name="Ootsuki R."/>
            <person name="Yamaguchi H."/>
            <person name="Kawachi M."/>
            <person name="Higashiyama T."/>
            <person name="Nozaki H."/>
        </authorList>
    </citation>
    <scope>NUCLEOTIDE SEQUENCE [LARGE SCALE GENOMIC DNA]</scope>
    <source>
        <strain evidence="2 3">NIES-4479</strain>
    </source>
</reference>
<feature type="region of interest" description="Disordered" evidence="1">
    <location>
        <begin position="315"/>
        <end position="444"/>
    </location>
</feature>
<gene>
    <name evidence="2" type="primary">PLEST002548</name>
    <name evidence="2" type="ORF">PLESTB_001700000</name>
</gene>
<dbReference type="InterPro" id="IPR013083">
    <property type="entry name" value="Znf_RING/FYVE/PHD"/>
</dbReference>
<sequence length="597" mass="59246">MDADGGAGCLSGLMALVRPSSRRAQAGGGGGCRHRAAALRRMLVAAAGPAGCTAASVQVAPFRNAGVDWRPVWLVVLPRRSGPPRAARSGVPLRLRSLSAASSVQEEPSSFELLGLSCDPSGGAAPARPLLRLPLGPGCELQRCEDDTAAAVGAEAMDVRLILPADTAAARARLEKGLPPRALSCVRRWEPHAAPPPLSADAVAGVGAAAGGAGSECVPSPRSSAPGSAVATGGGAAAPVAVHLRSPSSDAGTTHGTAFVALLAQVCRACGIQATPLMAPRASPSVPSSRAVFYYPSEARAGELVLPPQHLLQPPLGSRSRGAALAEADSDLGSKGGGPMVGSRDGSAMSVALPQGGVGSASAVRGRHPAGAREGRGEGAAQEADDATRGAVPGEHASERGRGPFGGGLADRAVVSVTPVAPRRNLDLDPGTEDRVALDGSTGRQRPVAASVLVPFGDVSRPEVADAASARSAVGVVGCGLAAAAPAAGTAPGPAQEPPPAASGEAVPSSSGAGVGGGGGSAQCVVCLSASPVVGFRHGPTVHCCACYPCAQQLLKQQGQPPQGQRTPQEPPLPRLPVVACPLCRQPVEEVLLVFTP</sequence>
<dbReference type="EMBL" id="BRXU01000040">
    <property type="protein sequence ID" value="GLC60958.1"/>
    <property type="molecule type" value="Genomic_DNA"/>
</dbReference>
<dbReference type="AlphaFoldDB" id="A0A9W6F970"/>
<organism evidence="2 3">
    <name type="scientific">Pleodorina starrii</name>
    <dbReference type="NCBI Taxonomy" id="330485"/>
    <lineage>
        <taxon>Eukaryota</taxon>
        <taxon>Viridiplantae</taxon>
        <taxon>Chlorophyta</taxon>
        <taxon>core chlorophytes</taxon>
        <taxon>Chlorophyceae</taxon>
        <taxon>CS clade</taxon>
        <taxon>Chlamydomonadales</taxon>
        <taxon>Volvocaceae</taxon>
        <taxon>Pleodorina</taxon>
    </lineage>
</organism>
<dbReference type="Gene3D" id="3.30.40.10">
    <property type="entry name" value="Zinc/RING finger domain, C3HC4 (zinc finger)"/>
    <property type="match status" value="1"/>
</dbReference>
<feature type="region of interest" description="Disordered" evidence="1">
    <location>
        <begin position="487"/>
        <end position="514"/>
    </location>
</feature>
<accession>A0A9W6F970</accession>
<dbReference type="Proteomes" id="UP001165080">
    <property type="component" value="Unassembled WGS sequence"/>
</dbReference>
<evidence type="ECO:0000313" key="2">
    <source>
        <dbReference type="EMBL" id="GLC60958.1"/>
    </source>
</evidence>
<name>A0A9W6F970_9CHLO</name>
<protein>
    <submittedName>
        <fullName evidence="2">Uncharacterized protein</fullName>
    </submittedName>
</protein>
<comment type="caution">
    <text evidence="2">The sequence shown here is derived from an EMBL/GenBank/DDBJ whole genome shotgun (WGS) entry which is preliminary data.</text>
</comment>